<dbReference type="EMBL" id="RSCL01000025">
    <property type="protein sequence ID" value="RUT00168.1"/>
    <property type="molecule type" value="Genomic_DNA"/>
</dbReference>
<keyword evidence="2 3" id="KW-0175">Coiled coil</keyword>
<dbReference type="InterPro" id="IPR050465">
    <property type="entry name" value="UPF0194_transport"/>
</dbReference>
<evidence type="ECO:0000313" key="5">
    <source>
        <dbReference type="EMBL" id="RUT00168.1"/>
    </source>
</evidence>
<protein>
    <submittedName>
        <fullName evidence="5">DevB secretion protein</fullName>
    </submittedName>
</protein>
<evidence type="ECO:0000256" key="2">
    <source>
        <dbReference type="ARBA" id="ARBA00023054"/>
    </source>
</evidence>
<evidence type="ECO:0000256" key="3">
    <source>
        <dbReference type="SAM" id="Coils"/>
    </source>
</evidence>
<dbReference type="PANTHER" id="PTHR32347">
    <property type="entry name" value="EFFLUX SYSTEM COMPONENT YKNX-RELATED"/>
    <property type="match status" value="1"/>
</dbReference>
<dbReference type="InterPro" id="IPR058624">
    <property type="entry name" value="MdtA-like_HH"/>
</dbReference>
<reference evidence="5" key="2">
    <citation type="journal article" date="2019" name="Genome Biol. Evol.">
        <title>Day and night: Metabolic profiles and evolutionary relationships of six axenic non-marine cyanobacteria.</title>
        <authorList>
            <person name="Will S.E."/>
            <person name="Henke P."/>
            <person name="Boedeker C."/>
            <person name="Huang S."/>
            <person name="Brinkmann H."/>
            <person name="Rohde M."/>
            <person name="Jarek M."/>
            <person name="Friedl T."/>
            <person name="Seufert S."/>
            <person name="Schumacher M."/>
            <person name="Overmann J."/>
            <person name="Neumann-Schaal M."/>
            <person name="Petersen J."/>
        </authorList>
    </citation>
    <scope>NUCLEOTIDE SEQUENCE [LARGE SCALE GENOMIC DNA]</scope>
    <source>
        <strain evidence="5">PCC 7102</strain>
    </source>
</reference>
<name>A0A3S1AG97_9CYAN</name>
<dbReference type="Gene3D" id="2.40.50.100">
    <property type="match status" value="2"/>
</dbReference>
<dbReference type="OrthoDB" id="556614at2"/>
<feature type="domain" description="Multidrug resistance protein MdtA-like alpha-helical hairpin" evidence="4">
    <location>
        <begin position="181"/>
        <end position="238"/>
    </location>
</feature>
<dbReference type="RefSeq" id="WP_127085701.1">
    <property type="nucleotide sequence ID" value="NZ_RSCL01000025.1"/>
</dbReference>
<sequence>MMQSQRVEIIGKRSPKRQLLVVGAVLLLGGGAYSLWQWHITSIQTTQPAAVPRVQKTITALGYLEPSGEVIKLSAPNSSGSANRVEKLLVRRGEAVKAGQVIAVLDSYDRLQASLVQATKQVAVAQSNLAVVKAGAKIGEIDAQKSEIARVRAQSLGEERAQRETVARLEAQWFGDKVAQQATVKRLEAELSNALSELNRYQQLYNSGAISQSMYDSKRLPTKTLASQLSEAKANLERTTATGSKQIQEAKVILARIQNTSSKQLSSAVATLSRIAEVRPVDVAAAKAQVDEANAAVQQARAQLNLATVRAPQDGVVLEIHTRPGELISSEGIVELGQTQQMTALLEIYETDISKVKLGQATKLFADSLPDGLFGKVMEIGVQVKRQNVINSDTSANIDARVVEVRVRLDSTSAQKVAGLTNLQVTGEIKL</sequence>
<dbReference type="Proteomes" id="UP000271624">
    <property type="component" value="Unassembled WGS sequence"/>
</dbReference>
<comment type="subcellular location">
    <subcellularLocation>
        <location evidence="1">Cell envelope</location>
    </subcellularLocation>
</comment>
<reference evidence="5" key="1">
    <citation type="submission" date="2018-12" db="EMBL/GenBank/DDBJ databases">
        <authorList>
            <person name="Will S."/>
            <person name="Neumann-Schaal M."/>
            <person name="Henke P."/>
        </authorList>
    </citation>
    <scope>NUCLEOTIDE SEQUENCE</scope>
    <source>
        <strain evidence="5">PCC 7102</strain>
    </source>
</reference>
<dbReference type="PRINTS" id="PR01490">
    <property type="entry name" value="RTXTOXIND"/>
</dbReference>
<dbReference type="SUPFAM" id="SSF111369">
    <property type="entry name" value="HlyD-like secretion proteins"/>
    <property type="match status" value="2"/>
</dbReference>
<dbReference type="Gene3D" id="2.40.30.170">
    <property type="match status" value="1"/>
</dbReference>
<dbReference type="NCBIfam" id="TIGR02971">
    <property type="entry name" value="heterocyst_DevB"/>
    <property type="match status" value="1"/>
</dbReference>
<accession>A0A3S1AG97</accession>
<dbReference type="PANTHER" id="PTHR32347:SF27">
    <property type="entry name" value="RND EFFLUX PUMP MEMBRANE FUSION PROTEIN BARREL-SANDWICH DOMAIN-CONTAINING PROTEIN"/>
    <property type="match status" value="1"/>
</dbReference>
<gene>
    <name evidence="5" type="ORF">DSM106972_076160</name>
</gene>
<dbReference type="Gene3D" id="1.10.287.470">
    <property type="entry name" value="Helix hairpin bin"/>
    <property type="match status" value="1"/>
</dbReference>
<dbReference type="GO" id="GO:0030313">
    <property type="term" value="C:cell envelope"/>
    <property type="evidence" value="ECO:0007669"/>
    <property type="project" value="UniProtKB-SubCell"/>
</dbReference>
<comment type="caution">
    <text evidence="5">The sequence shown here is derived from an EMBL/GenBank/DDBJ whole genome shotgun (WGS) entry which is preliminary data.</text>
</comment>
<organism evidence="5 6">
    <name type="scientific">Dulcicalothrix desertica PCC 7102</name>
    <dbReference type="NCBI Taxonomy" id="232991"/>
    <lineage>
        <taxon>Bacteria</taxon>
        <taxon>Bacillati</taxon>
        <taxon>Cyanobacteriota</taxon>
        <taxon>Cyanophyceae</taxon>
        <taxon>Nostocales</taxon>
        <taxon>Calotrichaceae</taxon>
        <taxon>Dulcicalothrix</taxon>
    </lineage>
</organism>
<evidence type="ECO:0000313" key="6">
    <source>
        <dbReference type="Proteomes" id="UP000271624"/>
    </source>
</evidence>
<evidence type="ECO:0000259" key="4">
    <source>
        <dbReference type="Pfam" id="PF25876"/>
    </source>
</evidence>
<proteinExistence type="predicted"/>
<evidence type="ECO:0000256" key="1">
    <source>
        <dbReference type="ARBA" id="ARBA00004196"/>
    </source>
</evidence>
<dbReference type="InterPro" id="IPR014315">
    <property type="entry name" value="ABC_heterocyst_DevB"/>
</dbReference>
<feature type="coiled-coil region" evidence="3">
    <location>
        <begin position="283"/>
        <end position="310"/>
    </location>
</feature>
<dbReference type="AlphaFoldDB" id="A0A3S1AG97"/>
<dbReference type="Pfam" id="PF25876">
    <property type="entry name" value="HH_MFP_RND"/>
    <property type="match status" value="1"/>
</dbReference>
<keyword evidence="6" id="KW-1185">Reference proteome</keyword>
<feature type="coiled-coil region" evidence="3">
    <location>
        <begin position="177"/>
        <end position="204"/>
    </location>
</feature>